<dbReference type="PANTHER" id="PTHR31707">
    <property type="entry name" value="PECTINESTERASE"/>
    <property type="match status" value="1"/>
</dbReference>
<keyword evidence="5 8" id="KW-0134">Cell wall</keyword>
<keyword evidence="8" id="KW-0964">Secreted</keyword>
<comment type="subcellular location">
    <subcellularLocation>
        <location evidence="1 8">Secreted</location>
        <location evidence="1 8">Cell wall</location>
    </subcellularLocation>
</comment>
<dbReference type="InterPro" id="IPR000070">
    <property type="entry name" value="Pectinesterase_cat"/>
</dbReference>
<dbReference type="Gene3D" id="2.160.20.10">
    <property type="entry name" value="Single-stranded right-handed beta-helix, Pectin lyase-like"/>
    <property type="match status" value="1"/>
</dbReference>
<dbReference type="InParanoid" id="A0A2P5B1L2"/>
<accession>A0A2P5B1L2</accession>
<dbReference type="AlphaFoldDB" id="A0A2P5B1L2"/>
<evidence type="ECO:0000256" key="5">
    <source>
        <dbReference type="ARBA" id="ARBA00022512"/>
    </source>
</evidence>
<protein>
    <recommendedName>
        <fullName evidence="8">Pectinesterase</fullName>
        <ecNumber evidence="8">3.1.1.11</ecNumber>
    </recommendedName>
</protein>
<feature type="domain" description="Pectinesterase inhibitor" evidence="10">
    <location>
        <begin position="48"/>
        <end position="205"/>
    </location>
</feature>
<dbReference type="Gene3D" id="1.20.140.40">
    <property type="entry name" value="Invertase/pectin methylesterase inhibitor family protein"/>
    <property type="match status" value="1"/>
</dbReference>
<comment type="caution">
    <text evidence="11">The sequence shown here is derived from an EMBL/GenBank/DDBJ whole genome shotgun (WGS) entry which is preliminary data.</text>
</comment>
<dbReference type="GO" id="GO:0030599">
    <property type="term" value="F:pectinesterase activity"/>
    <property type="evidence" value="ECO:0007669"/>
    <property type="project" value="UniProtKB-UniRule"/>
</dbReference>
<comment type="catalytic activity">
    <reaction evidence="8">
        <text>[(1-&gt;4)-alpha-D-galacturonosyl methyl ester](n) + n H2O = [(1-&gt;4)-alpha-D-galacturonosyl](n) + n methanol + n H(+)</text>
        <dbReference type="Rhea" id="RHEA:22380"/>
        <dbReference type="Rhea" id="RHEA-COMP:14570"/>
        <dbReference type="Rhea" id="RHEA-COMP:14573"/>
        <dbReference type="ChEBI" id="CHEBI:15377"/>
        <dbReference type="ChEBI" id="CHEBI:15378"/>
        <dbReference type="ChEBI" id="CHEBI:17790"/>
        <dbReference type="ChEBI" id="CHEBI:140522"/>
        <dbReference type="ChEBI" id="CHEBI:140523"/>
        <dbReference type="EC" id="3.1.1.11"/>
    </reaction>
</comment>
<evidence type="ECO:0000256" key="7">
    <source>
        <dbReference type="ARBA" id="ARBA00023085"/>
    </source>
</evidence>
<dbReference type="GO" id="GO:0045490">
    <property type="term" value="P:pectin catabolic process"/>
    <property type="evidence" value="ECO:0007669"/>
    <property type="project" value="UniProtKB-UniRule"/>
</dbReference>
<gene>
    <name evidence="11" type="ORF">TorRG33x02_335360</name>
</gene>
<sequence length="336" mass="36723">MAIHQPLIERPKASLCKTLSLVLISFAAVISTTLFAIHSIKTTSFSTSALSFPPHICDQSIEKESCLAMVLETVRGLSTTTVNEVDHHDILKTFLEKTTSKIQEALRMANFVSRRINNNPKDRAALLDCAELMDLSRDRVMDSIVTLYLKNLTSHSHEDAHAWLSGVLTNHVTCLDGLEEGSFIRTIMEPKLEELISRARTSLAILVSVLPSKSEANEPSNGDFPTWVKAGDRRLLQALAKDIKADIVVAKDGSGKYKTVKEAVAAVPDKSTSRFVIYVKKGVYKENVEVGKNKKNVMLVGDGMDSTIITGSLNVVDGSTTFNSATVGNNKNGYIS</sequence>
<keyword evidence="9" id="KW-1133">Transmembrane helix</keyword>
<keyword evidence="12" id="KW-1185">Reference proteome</keyword>
<comment type="similarity">
    <text evidence="3">In the N-terminal section; belongs to the PMEI family.</text>
</comment>
<dbReference type="GO" id="GO:0042545">
    <property type="term" value="P:cell wall modification"/>
    <property type="evidence" value="ECO:0007669"/>
    <property type="project" value="UniProtKB-UniRule"/>
</dbReference>
<dbReference type="SUPFAM" id="SSF101148">
    <property type="entry name" value="Plant invertase/pectin methylesterase inhibitor"/>
    <property type="match status" value="1"/>
</dbReference>
<dbReference type="InterPro" id="IPR018040">
    <property type="entry name" value="Pectinesterase_Tyr_AS"/>
</dbReference>
<dbReference type="EMBL" id="JXTC01000631">
    <property type="protein sequence ID" value="PON42663.1"/>
    <property type="molecule type" value="Genomic_DNA"/>
</dbReference>
<organism evidence="11 12">
    <name type="scientific">Trema orientale</name>
    <name type="common">Charcoal tree</name>
    <name type="synonym">Celtis orientalis</name>
    <dbReference type="NCBI Taxonomy" id="63057"/>
    <lineage>
        <taxon>Eukaryota</taxon>
        <taxon>Viridiplantae</taxon>
        <taxon>Streptophyta</taxon>
        <taxon>Embryophyta</taxon>
        <taxon>Tracheophyta</taxon>
        <taxon>Spermatophyta</taxon>
        <taxon>Magnoliopsida</taxon>
        <taxon>eudicotyledons</taxon>
        <taxon>Gunneridae</taxon>
        <taxon>Pentapetalae</taxon>
        <taxon>rosids</taxon>
        <taxon>fabids</taxon>
        <taxon>Rosales</taxon>
        <taxon>Cannabaceae</taxon>
        <taxon>Trema</taxon>
    </lineage>
</organism>
<dbReference type="InterPro" id="IPR006501">
    <property type="entry name" value="Pectinesterase_inhib_dom"/>
</dbReference>
<evidence type="ECO:0000256" key="4">
    <source>
        <dbReference type="ARBA" id="ARBA00007786"/>
    </source>
</evidence>
<evidence type="ECO:0000256" key="9">
    <source>
        <dbReference type="SAM" id="Phobius"/>
    </source>
</evidence>
<proteinExistence type="inferred from homology"/>
<keyword evidence="6 8" id="KW-0378">Hydrolase</keyword>
<dbReference type="EC" id="3.1.1.11" evidence="8"/>
<evidence type="ECO:0000256" key="2">
    <source>
        <dbReference type="ARBA" id="ARBA00005184"/>
    </source>
</evidence>
<dbReference type="InterPro" id="IPR012334">
    <property type="entry name" value="Pectin_lyas_fold"/>
</dbReference>
<evidence type="ECO:0000256" key="1">
    <source>
        <dbReference type="ARBA" id="ARBA00004191"/>
    </source>
</evidence>
<dbReference type="OrthoDB" id="2019149at2759"/>
<feature type="transmembrane region" description="Helical" evidence="9">
    <location>
        <begin position="21"/>
        <end position="40"/>
    </location>
</feature>
<comment type="pathway">
    <text evidence="2 8">Glycan metabolism; pectin degradation; 2-dehydro-3-deoxy-D-gluconate from pectin: step 1/5.</text>
</comment>
<keyword evidence="9" id="KW-0812">Transmembrane</keyword>
<keyword evidence="9" id="KW-0472">Membrane</keyword>
<dbReference type="InterPro" id="IPR011050">
    <property type="entry name" value="Pectin_lyase_fold/virulence"/>
</dbReference>
<dbReference type="InterPro" id="IPR035513">
    <property type="entry name" value="Invertase/methylesterase_inhib"/>
</dbReference>
<dbReference type="Pfam" id="PF01095">
    <property type="entry name" value="Pectinesterase"/>
    <property type="match status" value="1"/>
</dbReference>
<keyword evidence="8" id="KW-0961">Cell wall biogenesis/degradation</keyword>
<dbReference type="PROSITE" id="PS00800">
    <property type="entry name" value="PECTINESTERASE_1"/>
    <property type="match status" value="1"/>
</dbReference>
<evidence type="ECO:0000256" key="3">
    <source>
        <dbReference type="ARBA" id="ARBA00006027"/>
    </source>
</evidence>
<dbReference type="UniPathway" id="UPA00545">
    <property type="reaction ID" value="UER00823"/>
</dbReference>
<dbReference type="SMART" id="SM00856">
    <property type="entry name" value="PMEI"/>
    <property type="match status" value="1"/>
</dbReference>
<evidence type="ECO:0000313" key="11">
    <source>
        <dbReference type="EMBL" id="PON42663.1"/>
    </source>
</evidence>
<dbReference type="Pfam" id="PF04043">
    <property type="entry name" value="PMEI"/>
    <property type="match status" value="1"/>
</dbReference>
<evidence type="ECO:0000259" key="10">
    <source>
        <dbReference type="SMART" id="SM00856"/>
    </source>
</evidence>
<dbReference type="CDD" id="cd15799">
    <property type="entry name" value="PMEI-like_4"/>
    <property type="match status" value="1"/>
</dbReference>
<dbReference type="GO" id="GO:0004857">
    <property type="term" value="F:enzyme inhibitor activity"/>
    <property type="evidence" value="ECO:0007669"/>
    <property type="project" value="InterPro"/>
</dbReference>
<dbReference type="NCBIfam" id="TIGR01614">
    <property type="entry name" value="PME_inhib"/>
    <property type="match status" value="1"/>
</dbReference>
<comment type="function">
    <text evidence="8">Acts in the modification of cell walls via demethylesterification of cell wall pectin.</text>
</comment>
<reference evidence="12" key="1">
    <citation type="submission" date="2016-06" db="EMBL/GenBank/DDBJ databases">
        <title>Parallel loss of symbiosis genes in relatives of nitrogen-fixing non-legume Parasponia.</title>
        <authorList>
            <person name="Van Velzen R."/>
            <person name="Holmer R."/>
            <person name="Bu F."/>
            <person name="Rutten L."/>
            <person name="Van Zeijl A."/>
            <person name="Liu W."/>
            <person name="Santuari L."/>
            <person name="Cao Q."/>
            <person name="Sharma T."/>
            <person name="Shen D."/>
            <person name="Roswanjaya Y."/>
            <person name="Wardhani T."/>
            <person name="Kalhor M.S."/>
            <person name="Jansen J."/>
            <person name="Van den Hoogen J."/>
            <person name="Gungor B."/>
            <person name="Hartog M."/>
            <person name="Hontelez J."/>
            <person name="Verver J."/>
            <person name="Yang W.-C."/>
            <person name="Schijlen E."/>
            <person name="Repin R."/>
            <person name="Schilthuizen M."/>
            <person name="Schranz E."/>
            <person name="Heidstra R."/>
            <person name="Miyata K."/>
            <person name="Fedorova E."/>
            <person name="Kohlen W."/>
            <person name="Bisseling T."/>
            <person name="Smit S."/>
            <person name="Geurts R."/>
        </authorList>
    </citation>
    <scope>NUCLEOTIDE SEQUENCE [LARGE SCALE GENOMIC DNA]</scope>
    <source>
        <strain evidence="12">cv. RG33-2</strain>
    </source>
</reference>
<evidence type="ECO:0000256" key="8">
    <source>
        <dbReference type="RuleBase" id="RU000589"/>
    </source>
</evidence>
<dbReference type="Proteomes" id="UP000237000">
    <property type="component" value="Unassembled WGS sequence"/>
</dbReference>
<name>A0A2P5B1L2_TREOI</name>
<comment type="similarity">
    <text evidence="4">In the C-terminal section; belongs to the pectinesterase family.</text>
</comment>
<evidence type="ECO:0000256" key="6">
    <source>
        <dbReference type="ARBA" id="ARBA00022801"/>
    </source>
</evidence>
<dbReference type="SUPFAM" id="SSF51126">
    <property type="entry name" value="Pectin lyase-like"/>
    <property type="match status" value="1"/>
</dbReference>
<keyword evidence="7 8" id="KW-0063">Aspartyl esterase</keyword>
<evidence type="ECO:0000313" key="12">
    <source>
        <dbReference type="Proteomes" id="UP000237000"/>
    </source>
</evidence>
<dbReference type="STRING" id="63057.A0A2P5B1L2"/>